<dbReference type="InterPro" id="IPR025295">
    <property type="entry name" value="eCIS_core_dom"/>
</dbReference>
<proteinExistence type="predicted"/>
<dbReference type="Proteomes" id="UP000622533">
    <property type="component" value="Unassembled WGS sequence"/>
</dbReference>
<feature type="compositionally biased region" description="Basic and acidic residues" evidence="1">
    <location>
        <begin position="1"/>
        <end position="10"/>
    </location>
</feature>
<feature type="compositionally biased region" description="Polar residues" evidence="1">
    <location>
        <begin position="16"/>
        <end position="33"/>
    </location>
</feature>
<evidence type="ECO:0000313" key="3">
    <source>
        <dbReference type="EMBL" id="MBE9024844.1"/>
    </source>
</evidence>
<keyword evidence="4" id="KW-1185">Reference proteome</keyword>
<organism evidence="3 4">
    <name type="scientific">Desmonostoc muscorum LEGE 12446</name>
    <dbReference type="NCBI Taxonomy" id="1828758"/>
    <lineage>
        <taxon>Bacteria</taxon>
        <taxon>Bacillati</taxon>
        <taxon>Cyanobacteriota</taxon>
        <taxon>Cyanophyceae</taxon>
        <taxon>Nostocales</taxon>
        <taxon>Nostocaceae</taxon>
        <taxon>Desmonostoc</taxon>
    </lineage>
</organism>
<evidence type="ECO:0000313" key="4">
    <source>
        <dbReference type="Proteomes" id="UP000622533"/>
    </source>
</evidence>
<name>A0A8J6ZZ92_DESMC</name>
<dbReference type="EMBL" id="JADEXS010000323">
    <property type="protein sequence ID" value="MBE9024844.1"/>
    <property type="molecule type" value="Genomic_DNA"/>
</dbReference>
<gene>
    <name evidence="3" type="ORF">IQ276_21175</name>
</gene>
<feature type="region of interest" description="Disordered" evidence="1">
    <location>
        <begin position="1"/>
        <end position="38"/>
    </location>
</feature>
<protein>
    <submittedName>
        <fullName evidence="3">DUF4157 domain-containing protein</fullName>
    </submittedName>
</protein>
<feature type="region of interest" description="Disordered" evidence="1">
    <location>
        <begin position="132"/>
        <end position="153"/>
    </location>
</feature>
<evidence type="ECO:0000259" key="2">
    <source>
        <dbReference type="Pfam" id="PF13699"/>
    </source>
</evidence>
<comment type="caution">
    <text evidence="3">The sequence shown here is derived from an EMBL/GenBank/DDBJ whole genome shotgun (WGS) entry which is preliminary data.</text>
</comment>
<feature type="domain" description="eCIS core" evidence="2">
    <location>
        <begin position="92"/>
        <end position="126"/>
    </location>
</feature>
<reference evidence="3" key="1">
    <citation type="submission" date="2020-10" db="EMBL/GenBank/DDBJ databases">
        <authorList>
            <person name="Castelo-Branco R."/>
            <person name="Eusebio N."/>
            <person name="Adriana R."/>
            <person name="Vieira A."/>
            <person name="Brugerolle De Fraissinette N."/>
            <person name="Rezende De Castro R."/>
            <person name="Schneider M.P."/>
            <person name="Vasconcelos V."/>
            <person name="Leao P.N."/>
        </authorList>
    </citation>
    <scope>NUCLEOTIDE SEQUENCE</scope>
    <source>
        <strain evidence="3">LEGE 12446</strain>
    </source>
</reference>
<accession>A0A8J6ZZ92</accession>
<evidence type="ECO:0000256" key="1">
    <source>
        <dbReference type="SAM" id="MobiDB-lite"/>
    </source>
</evidence>
<dbReference type="Pfam" id="PF13699">
    <property type="entry name" value="eCIS_core"/>
    <property type="match status" value="1"/>
</dbReference>
<sequence>MEGEMSDRTFGRKKTAASNFSNRSLVSPTTPTLANPVRGFGLATNNLIQTQTELSTDQQEAESANEQLLEQQALREKPITHDMSRISLRRPQASAQAFTHGSDVYFGEGKAPENNELTHVVQQTGNQNSIQRNLLGDISPSGTASSDGEDSSRLASLSRPEYIIAQSGSRYTLLPLQPNGQTLYFFYGYEAGNSSDQAARDSEAPFIEDDVIYAARSGFTVVYDLEGTAGNFAEAIFNPSTYGIYWSGHGDMQGNIWTSDNILIRPEMISRDRHGGQVSPNLRYFILAACGSAQAQQAWQLALPQGCQFEGWLNLTSNREGVDFTDSAWSEDLDQLFPHGGLHPDRELRDYIEDVRREGAGREPGATDTTVPTTGR</sequence>
<dbReference type="AlphaFoldDB" id="A0A8J6ZZ92"/>
<feature type="compositionally biased region" description="Polar residues" evidence="1">
    <location>
        <begin position="367"/>
        <end position="376"/>
    </location>
</feature>
<feature type="region of interest" description="Disordered" evidence="1">
    <location>
        <begin position="354"/>
        <end position="376"/>
    </location>
</feature>